<keyword evidence="4" id="KW-1185">Reference proteome</keyword>
<evidence type="ECO:0000256" key="1">
    <source>
        <dbReference type="ARBA" id="ARBA00022612"/>
    </source>
</evidence>
<name>A0A2V4DTF7_9GAMM</name>
<gene>
    <name evidence="3" type="ORF">DKK78_03500</name>
</gene>
<dbReference type="RefSeq" id="WP_110447382.1">
    <property type="nucleotide sequence ID" value="NZ_CP132381.1"/>
</dbReference>
<organism evidence="3 4">
    <name type="scientific">Gilliamella apis</name>
    <dbReference type="NCBI Taxonomy" id="1970738"/>
    <lineage>
        <taxon>Bacteria</taxon>
        <taxon>Pseudomonadati</taxon>
        <taxon>Pseudomonadota</taxon>
        <taxon>Gammaproteobacteria</taxon>
        <taxon>Orbales</taxon>
        <taxon>Orbaceae</taxon>
        <taxon>Gilliamella</taxon>
    </lineage>
</organism>
<dbReference type="PANTHER" id="PTHR41328">
    <property type="entry name" value="TERMINASE SMALL SUBUNIT-RELATED"/>
    <property type="match status" value="1"/>
</dbReference>
<dbReference type="Pfam" id="PF03592">
    <property type="entry name" value="Terminase_2"/>
    <property type="match status" value="1"/>
</dbReference>
<keyword evidence="1" id="KW-1188">Viral release from host cell</keyword>
<comment type="caution">
    <text evidence="3">The sequence shown here is derived from an EMBL/GenBank/DDBJ whole genome shotgun (WGS) entry which is preliminary data.</text>
</comment>
<dbReference type="GO" id="GO:0051276">
    <property type="term" value="P:chromosome organization"/>
    <property type="evidence" value="ECO:0007669"/>
    <property type="project" value="InterPro"/>
</dbReference>
<dbReference type="InterPro" id="IPR052404">
    <property type="entry name" value="SPP1-like_terminase"/>
</dbReference>
<dbReference type="InterPro" id="IPR038713">
    <property type="entry name" value="Terminase_Gp1_N_sf"/>
</dbReference>
<dbReference type="EMBL" id="QGLO01000004">
    <property type="protein sequence ID" value="PXY91411.1"/>
    <property type="molecule type" value="Genomic_DNA"/>
</dbReference>
<sequence>MTKLTDKQELFCREYLIDLNATQAAIRAGYKESSAQEQSSRLLSNVMVQGYIMELKQQRNDRNKIDADYVLKRLVEIDQMDILDILAPSGDFLPIKEWPRTWRTTLSGLDIAIIGSGDTEAIMKKIKWPDKTKNLELLGKHISVQAFKEKTETTVNMADEMASLMKEISDEAN</sequence>
<reference evidence="3 4" key="1">
    <citation type="submission" date="2018-05" db="EMBL/GenBank/DDBJ databases">
        <title>Reference genomes for bee gut microbiota database.</title>
        <authorList>
            <person name="Ellegaard K.M."/>
        </authorList>
    </citation>
    <scope>NUCLEOTIDE SEQUENCE [LARGE SCALE GENOMIC DNA]</scope>
    <source>
        <strain evidence="3 4">ESL0172</strain>
    </source>
</reference>
<evidence type="ECO:0000313" key="3">
    <source>
        <dbReference type="EMBL" id="PXY91411.1"/>
    </source>
</evidence>
<dbReference type="Proteomes" id="UP000247673">
    <property type="component" value="Unassembled WGS sequence"/>
</dbReference>
<dbReference type="AlphaFoldDB" id="A0A2V4DTF7"/>
<dbReference type="PANTHER" id="PTHR41328:SF2">
    <property type="entry name" value="TERMINASE SMALL SUBUNIT"/>
    <property type="match status" value="1"/>
</dbReference>
<dbReference type="InterPro" id="IPR005335">
    <property type="entry name" value="Terminase_ssu"/>
</dbReference>
<dbReference type="Gene3D" id="1.10.10.1400">
    <property type="entry name" value="Terminase, small subunit, N-terminal DNA-binding domain, HTH motif"/>
    <property type="match status" value="1"/>
</dbReference>
<evidence type="ECO:0000256" key="2">
    <source>
        <dbReference type="ARBA" id="ARBA00023219"/>
    </source>
</evidence>
<dbReference type="OrthoDB" id="8227562at2"/>
<evidence type="ECO:0000313" key="4">
    <source>
        <dbReference type="Proteomes" id="UP000247673"/>
    </source>
</evidence>
<protein>
    <submittedName>
        <fullName evidence="3">Terminase small subunit</fullName>
    </submittedName>
</protein>
<keyword evidence="2" id="KW-0231">Viral genome packaging</keyword>
<proteinExistence type="predicted"/>
<accession>A0A2V4DTF7</accession>